<reference evidence="8 9" key="1">
    <citation type="journal article" date="2019" name="Sci. Rep.">
        <title>Comparative genomics of chytrid fungi reveal insights into the obligate biotrophic and pathogenic lifestyle of Synchytrium endobioticum.</title>
        <authorList>
            <person name="van de Vossenberg B.T.L.H."/>
            <person name="Warris S."/>
            <person name="Nguyen H.D.T."/>
            <person name="van Gent-Pelzer M.P.E."/>
            <person name="Joly D.L."/>
            <person name="van de Geest H.C."/>
            <person name="Bonants P.J.M."/>
            <person name="Smith D.S."/>
            <person name="Levesque C.A."/>
            <person name="van der Lee T.A.J."/>
        </authorList>
    </citation>
    <scope>NUCLEOTIDE SEQUENCE [LARGE SCALE GENOMIC DNA]</scope>
    <source>
        <strain evidence="8 9">JEL517</strain>
    </source>
</reference>
<dbReference type="AlphaFoldDB" id="A0A507C038"/>
<keyword evidence="4" id="KW-0378">Hydrolase</keyword>
<dbReference type="GeneID" id="42006889"/>
<keyword evidence="3" id="KW-0677">Repeat</keyword>
<dbReference type="PANTHER" id="PTHR47941">
    <property type="entry name" value="PENTATRICOPEPTIDE REPEAT-CONTAINING PROTEIN 3, MITOCHONDRIAL"/>
    <property type="match status" value="1"/>
</dbReference>
<dbReference type="Pfam" id="PF01535">
    <property type="entry name" value="PPR"/>
    <property type="match status" value="1"/>
</dbReference>
<sequence length="1114" mass="124537">MTSQAAPEGPNDDDNDLIEKLDKINLSADVADDDEQEENEDKNGQEIVDLVSNSSDYSDTSDEPLPKKTSFPAWVVDTVHLEKLDADEHELLLHLLERHRIKFNTSSPSWLPSIPQTTPSDNQDNDSLPPIPVVASVELCRIANYPIEQSTIERIVDSHAWLNDEAINAYLSILQTRNTGIDIEDMVVSYYDSIPGGSKAAPHILKPILHYLVEEAKLKAPSTEKYTIKSNWLLVSTLTHKQQDYNSCGVFTLAFAKRFCLSEDFSGFAQGSVNELREKIAFSLLSPIIPKMHSSRRNVLFCKKCIRWTRDVIRRSSTLATSPSASVLSKRSKKIFGMCARLVLVQTFVVVPLLIFEDSYLLSPQRRAYSSTCTSNSKSLNASTSQSTHQLKELQIEEDTTLVSKELAAPSSSRSEPTQRYELALMKPNPEKSLTDTQRQVLAQSILNDYFAQKHISSIISVDMVKHAFSLIRSNGLDQALDHINSADGCLAALDMVNHVHKQRKAKVAQRLSNTLVYKLCQYSLLREALGYATYDFAKRESEGSWDHSAIILSLAHGFENAGHSITGLQFRALLNRHERVAAEFKTIAAKARQCLDKSESLRQQVLTGNGLTLSDVHQNMANSINADSYDGLIESIDALKSQKLKPNADTFELTMDAFSNLNQHETNLQLYRRAIEWGITPTPKLQQSVIQACLRLNQVEAAMDLFAAARVNPSEPPYFAIIHGLQLLGRYNTVKKLNYDMQSRRIPRSPRIYSSLIHAHHRAHQYKAAVDCFTEARNEGLVDSLVYSAIMSCLVNSGEVSKAYSVWDDLVASDIPISDTHIAAMVIGLLRLKRIGEAREFVAECTAKGRDVGDKTMSNMLRSVIHHGQYDRARDMMKSMMTESAQVSRWIDPFVVHREQRTASSEHSKTVKPSPLLSMTSQLWTTYLDLAIGSGAKPSPEYTAKMTHAMKVFSTHLCQIANVYNMQVQRTQFVNLQLVEAWTAIKRLQGTAERLVDFRASLREEQAGRSGEAGRSGRYPGWVRNNYGKVHGALDQTLSSRMDVMSKLVLTGLQRDESALATPNLGTIRKTIVDSPPTERIGRVHDLELAVPNTCKGSLLGLVEYPHSLNMYA</sequence>
<dbReference type="GO" id="GO:0006508">
    <property type="term" value="P:proteolysis"/>
    <property type="evidence" value="ECO:0007669"/>
    <property type="project" value="UniProtKB-KW"/>
</dbReference>
<feature type="region of interest" description="Disordered" evidence="6">
    <location>
        <begin position="23"/>
        <end position="69"/>
    </location>
</feature>
<dbReference type="NCBIfam" id="TIGR00756">
    <property type="entry name" value="PPR"/>
    <property type="match status" value="1"/>
</dbReference>
<dbReference type="Gene3D" id="1.25.40.10">
    <property type="entry name" value="Tetratricopeptide repeat domain"/>
    <property type="match status" value="2"/>
</dbReference>
<organism evidence="8 9">
    <name type="scientific">Synchytrium microbalum</name>
    <dbReference type="NCBI Taxonomy" id="1806994"/>
    <lineage>
        <taxon>Eukaryota</taxon>
        <taxon>Fungi</taxon>
        <taxon>Fungi incertae sedis</taxon>
        <taxon>Chytridiomycota</taxon>
        <taxon>Chytridiomycota incertae sedis</taxon>
        <taxon>Chytridiomycetes</taxon>
        <taxon>Synchytriales</taxon>
        <taxon>Synchytriaceae</taxon>
        <taxon>Synchytrium</taxon>
    </lineage>
</organism>
<evidence type="ECO:0000256" key="4">
    <source>
        <dbReference type="ARBA" id="ARBA00022801"/>
    </source>
</evidence>
<feature type="domain" description="Ubiquitin-like protease family profile" evidence="7">
    <location>
        <begin position="181"/>
        <end position="282"/>
    </location>
</feature>
<feature type="compositionally biased region" description="Acidic residues" evidence="6">
    <location>
        <begin position="30"/>
        <end position="40"/>
    </location>
</feature>
<comment type="caution">
    <text evidence="8">The sequence shown here is derived from an EMBL/GenBank/DDBJ whole genome shotgun (WGS) entry which is preliminary data.</text>
</comment>
<evidence type="ECO:0000259" key="7">
    <source>
        <dbReference type="Pfam" id="PF02902"/>
    </source>
</evidence>
<dbReference type="Gene3D" id="3.40.395.10">
    <property type="entry name" value="Adenoviral Proteinase, Chain A"/>
    <property type="match status" value="1"/>
</dbReference>
<dbReference type="EMBL" id="QEAO01000054">
    <property type="protein sequence ID" value="TPX30893.1"/>
    <property type="molecule type" value="Genomic_DNA"/>
</dbReference>
<proteinExistence type="inferred from homology"/>
<dbReference type="STRING" id="1806994.A0A507C038"/>
<evidence type="ECO:0000256" key="1">
    <source>
        <dbReference type="ARBA" id="ARBA00005234"/>
    </source>
</evidence>
<dbReference type="RefSeq" id="XP_031022453.1">
    <property type="nucleotide sequence ID" value="XM_031171592.1"/>
</dbReference>
<protein>
    <recommendedName>
        <fullName evidence="7">Ubiquitin-like protease family profile domain-containing protein</fullName>
    </recommendedName>
</protein>
<dbReference type="PROSITE" id="PS51375">
    <property type="entry name" value="PPR"/>
    <property type="match status" value="1"/>
</dbReference>
<name>A0A507C038_9FUNG</name>
<gene>
    <name evidence="8" type="ORF">SmJEL517_g05666</name>
</gene>
<evidence type="ECO:0000256" key="2">
    <source>
        <dbReference type="ARBA" id="ARBA00022670"/>
    </source>
</evidence>
<accession>A0A507C038</accession>
<feature type="region of interest" description="Disordered" evidence="6">
    <location>
        <begin position="107"/>
        <end position="126"/>
    </location>
</feature>
<feature type="repeat" description="PPR" evidence="5">
    <location>
        <begin position="784"/>
        <end position="818"/>
    </location>
</feature>
<dbReference type="GO" id="GO:0019783">
    <property type="term" value="F:ubiquitin-like protein peptidase activity"/>
    <property type="evidence" value="ECO:0007669"/>
    <property type="project" value="UniProtKB-ARBA"/>
</dbReference>
<dbReference type="OrthoDB" id="1939479at2759"/>
<dbReference type="Pfam" id="PF02902">
    <property type="entry name" value="Peptidase_C48"/>
    <property type="match status" value="1"/>
</dbReference>
<keyword evidence="9" id="KW-1185">Reference proteome</keyword>
<dbReference type="InterPro" id="IPR002885">
    <property type="entry name" value="PPR_rpt"/>
</dbReference>
<evidence type="ECO:0000256" key="5">
    <source>
        <dbReference type="PROSITE-ProRule" id="PRU00708"/>
    </source>
</evidence>
<keyword evidence="2" id="KW-0645">Protease</keyword>
<comment type="similarity">
    <text evidence="1">Belongs to the peptidase C48 family.</text>
</comment>
<dbReference type="InterPro" id="IPR011990">
    <property type="entry name" value="TPR-like_helical_dom_sf"/>
</dbReference>
<dbReference type="GO" id="GO:0008234">
    <property type="term" value="F:cysteine-type peptidase activity"/>
    <property type="evidence" value="ECO:0007669"/>
    <property type="project" value="InterPro"/>
</dbReference>
<dbReference type="InterPro" id="IPR003653">
    <property type="entry name" value="Peptidase_C48_C"/>
</dbReference>
<evidence type="ECO:0000256" key="3">
    <source>
        <dbReference type="ARBA" id="ARBA00022737"/>
    </source>
</evidence>
<dbReference type="Proteomes" id="UP000319731">
    <property type="component" value="Unassembled WGS sequence"/>
</dbReference>
<dbReference type="InterPro" id="IPR038765">
    <property type="entry name" value="Papain-like_cys_pep_sf"/>
</dbReference>
<evidence type="ECO:0000313" key="8">
    <source>
        <dbReference type="EMBL" id="TPX30893.1"/>
    </source>
</evidence>
<evidence type="ECO:0000256" key="6">
    <source>
        <dbReference type="SAM" id="MobiDB-lite"/>
    </source>
</evidence>
<dbReference type="SUPFAM" id="SSF54001">
    <property type="entry name" value="Cysteine proteinases"/>
    <property type="match status" value="1"/>
</dbReference>
<evidence type="ECO:0000313" key="9">
    <source>
        <dbReference type="Proteomes" id="UP000319731"/>
    </source>
</evidence>